<dbReference type="CDD" id="cd00833">
    <property type="entry name" value="PKS"/>
    <property type="match status" value="1"/>
</dbReference>
<dbReference type="SMART" id="SM00825">
    <property type="entry name" value="PKS_KS"/>
    <property type="match status" value="1"/>
</dbReference>
<dbReference type="InterPro" id="IPR020806">
    <property type="entry name" value="PKS_PP-bd"/>
</dbReference>
<protein>
    <recommendedName>
        <fullName evidence="9">Phosphopantetheine attachment site</fullName>
    </recommendedName>
</protein>
<sequence length="478" mass="49063">MDRREPAEPLRDWLVAELAALTGRPAAEIDPTQTFAGNGLDSVKVARLAERVQEKLGRPVDPTVLFEHPTVAALLAHLADPAGSATGTPSRTVDRGRTGRPGGPSADDPVAVVGLACRMPGAPDALAFWQLLLAGTDAVGPVPEGRWPGGAPGAGTEGGFLPDITGFDASFFRITADEADRMDPQQRLLLEVCWEAVEDAGERPVTLRGSRTGVFVGISTNDYAHRQLADPDLINRHTATGNALAVAANRLSYVFDWRGPSLAVDTACSSSLVAVHLAVRALRAGECDRAVAGGVNLLVEPELSLGLGEAGMLAPDGRCKPFAATADGYGRGEGCGALVLKRLSDARAASDRVYAVIRGSAVNQDGGSNGLTAPNPAAQRAVLRDAYADAGLAPHAARYVECHGTGTPLGDPIEARSLAEARADGADRSGAGTQTGAAVDGDAAAGETCLIGSVKSNIGHLESAAGVAGLIKTVLALH</sequence>
<feature type="domain" description="Ketosynthase family 3 (KS3)" evidence="6">
    <location>
        <begin position="107"/>
        <end position="478"/>
    </location>
</feature>
<dbReference type="InterPro" id="IPR020841">
    <property type="entry name" value="PKS_Beta-ketoAc_synthase_dom"/>
</dbReference>
<evidence type="ECO:0000256" key="2">
    <source>
        <dbReference type="ARBA" id="ARBA00022553"/>
    </source>
</evidence>
<dbReference type="InterPro" id="IPR014030">
    <property type="entry name" value="Ketoacyl_synth_N"/>
</dbReference>
<dbReference type="PROSITE" id="PS00606">
    <property type="entry name" value="KS3_1"/>
    <property type="match status" value="1"/>
</dbReference>
<dbReference type="InterPro" id="IPR036736">
    <property type="entry name" value="ACP-like_sf"/>
</dbReference>
<accession>A0ABS3VN19</accession>
<name>A0ABS3VN19_MICEH</name>
<evidence type="ECO:0000259" key="5">
    <source>
        <dbReference type="PROSITE" id="PS50075"/>
    </source>
</evidence>
<comment type="caution">
    <text evidence="7">The sequence shown here is derived from an EMBL/GenBank/DDBJ whole genome shotgun (WGS) entry which is preliminary data.</text>
</comment>
<evidence type="ECO:0000313" key="7">
    <source>
        <dbReference type="EMBL" id="MBO4205920.1"/>
    </source>
</evidence>
<evidence type="ECO:0008006" key="9">
    <source>
        <dbReference type="Google" id="ProtNLM"/>
    </source>
</evidence>
<keyword evidence="8" id="KW-1185">Reference proteome</keyword>
<dbReference type="SMART" id="SM01294">
    <property type="entry name" value="PKS_PP_betabranch"/>
    <property type="match status" value="1"/>
</dbReference>
<dbReference type="Proteomes" id="UP000823521">
    <property type="component" value="Unassembled WGS sequence"/>
</dbReference>
<dbReference type="SMART" id="SM00823">
    <property type="entry name" value="PKS_PP"/>
    <property type="match status" value="1"/>
</dbReference>
<dbReference type="Pfam" id="PF02801">
    <property type="entry name" value="Ketoacyl-synt_C"/>
    <property type="match status" value="1"/>
</dbReference>
<keyword evidence="2" id="KW-0597">Phosphoprotein</keyword>
<dbReference type="PANTHER" id="PTHR43775:SF37">
    <property type="entry name" value="SI:DKEY-61P9.11"/>
    <property type="match status" value="1"/>
</dbReference>
<gene>
    <name evidence="7" type="ORF">GSF22_07860</name>
</gene>
<dbReference type="RefSeq" id="WP_244366631.1">
    <property type="nucleotide sequence ID" value="NZ_WVUH01000043.1"/>
</dbReference>
<keyword evidence="3" id="KW-0808">Transferase</keyword>
<dbReference type="PANTHER" id="PTHR43775">
    <property type="entry name" value="FATTY ACID SYNTHASE"/>
    <property type="match status" value="1"/>
</dbReference>
<dbReference type="InterPro" id="IPR014031">
    <property type="entry name" value="Ketoacyl_synth_C"/>
</dbReference>
<reference evidence="7 8" key="1">
    <citation type="submission" date="2019-12" db="EMBL/GenBank/DDBJ databases">
        <title>Whole genome sequencing of endophytic Actinobacterium Micromonospora sp. MPMI6T.</title>
        <authorList>
            <person name="Evv R."/>
            <person name="Podile A.R."/>
        </authorList>
    </citation>
    <scope>NUCLEOTIDE SEQUENCE [LARGE SCALE GENOMIC DNA]</scope>
    <source>
        <strain evidence="7 8">MPMI6</strain>
    </source>
</reference>
<dbReference type="PROSITE" id="PS50075">
    <property type="entry name" value="CARRIER"/>
    <property type="match status" value="1"/>
</dbReference>
<organism evidence="7 8">
    <name type="scientific">Micromonospora echinofusca</name>
    <dbReference type="NCBI Taxonomy" id="47858"/>
    <lineage>
        <taxon>Bacteria</taxon>
        <taxon>Bacillati</taxon>
        <taxon>Actinomycetota</taxon>
        <taxon>Actinomycetes</taxon>
        <taxon>Micromonosporales</taxon>
        <taxon>Micromonosporaceae</taxon>
        <taxon>Micromonospora</taxon>
    </lineage>
</organism>
<evidence type="ECO:0000256" key="4">
    <source>
        <dbReference type="SAM" id="MobiDB-lite"/>
    </source>
</evidence>
<dbReference type="Pfam" id="PF00550">
    <property type="entry name" value="PP-binding"/>
    <property type="match status" value="1"/>
</dbReference>
<evidence type="ECO:0000256" key="3">
    <source>
        <dbReference type="ARBA" id="ARBA00022679"/>
    </source>
</evidence>
<feature type="non-terminal residue" evidence="7">
    <location>
        <position position="478"/>
    </location>
</feature>
<feature type="domain" description="Carrier" evidence="5">
    <location>
        <begin position="5"/>
        <end position="82"/>
    </location>
</feature>
<evidence type="ECO:0000256" key="1">
    <source>
        <dbReference type="ARBA" id="ARBA00022450"/>
    </source>
</evidence>
<keyword evidence="1" id="KW-0596">Phosphopantetheine</keyword>
<evidence type="ECO:0000313" key="8">
    <source>
        <dbReference type="Proteomes" id="UP000823521"/>
    </source>
</evidence>
<dbReference type="EMBL" id="WVUH01000043">
    <property type="protein sequence ID" value="MBO4205920.1"/>
    <property type="molecule type" value="Genomic_DNA"/>
</dbReference>
<dbReference type="Pfam" id="PF00109">
    <property type="entry name" value="ketoacyl-synt"/>
    <property type="match status" value="1"/>
</dbReference>
<dbReference type="SUPFAM" id="SSF53901">
    <property type="entry name" value="Thiolase-like"/>
    <property type="match status" value="1"/>
</dbReference>
<dbReference type="SUPFAM" id="SSF47336">
    <property type="entry name" value="ACP-like"/>
    <property type="match status" value="1"/>
</dbReference>
<evidence type="ECO:0000259" key="6">
    <source>
        <dbReference type="PROSITE" id="PS52004"/>
    </source>
</evidence>
<feature type="region of interest" description="Disordered" evidence="4">
    <location>
        <begin position="81"/>
        <end position="107"/>
    </location>
</feature>
<dbReference type="InterPro" id="IPR050091">
    <property type="entry name" value="PKS_NRPS_Biosynth_Enz"/>
</dbReference>
<dbReference type="InterPro" id="IPR009081">
    <property type="entry name" value="PP-bd_ACP"/>
</dbReference>
<dbReference type="InterPro" id="IPR018201">
    <property type="entry name" value="Ketoacyl_synth_AS"/>
</dbReference>
<dbReference type="Gene3D" id="3.40.47.10">
    <property type="match status" value="1"/>
</dbReference>
<dbReference type="InterPro" id="IPR016039">
    <property type="entry name" value="Thiolase-like"/>
</dbReference>
<dbReference type="Gene3D" id="1.10.1200.10">
    <property type="entry name" value="ACP-like"/>
    <property type="match status" value="1"/>
</dbReference>
<dbReference type="PROSITE" id="PS52004">
    <property type="entry name" value="KS3_2"/>
    <property type="match status" value="1"/>
</dbReference>
<proteinExistence type="predicted"/>